<dbReference type="EMBL" id="JASCZI010244681">
    <property type="protein sequence ID" value="MED6214307.1"/>
    <property type="molecule type" value="Genomic_DNA"/>
</dbReference>
<keyword evidence="3" id="KW-1185">Reference proteome</keyword>
<dbReference type="Proteomes" id="UP001341840">
    <property type="component" value="Unassembled WGS sequence"/>
</dbReference>
<sequence length="94" mass="10808">MNVNTYPKYFGSRWAKYAKLPPCPPLMRIKEQSPLFLFILLHSKKGRNRDKNSGDHYSPTTSGGHNFHTEVSIDAPFATTRNLSPPLRFYPNIE</sequence>
<organism evidence="2 3">
    <name type="scientific">Stylosanthes scabra</name>
    <dbReference type="NCBI Taxonomy" id="79078"/>
    <lineage>
        <taxon>Eukaryota</taxon>
        <taxon>Viridiplantae</taxon>
        <taxon>Streptophyta</taxon>
        <taxon>Embryophyta</taxon>
        <taxon>Tracheophyta</taxon>
        <taxon>Spermatophyta</taxon>
        <taxon>Magnoliopsida</taxon>
        <taxon>eudicotyledons</taxon>
        <taxon>Gunneridae</taxon>
        <taxon>Pentapetalae</taxon>
        <taxon>rosids</taxon>
        <taxon>fabids</taxon>
        <taxon>Fabales</taxon>
        <taxon>Fabaceae</taxon>
        <taxon>Papilionoideae</taxon>
        <taxon>50 kb inversion clade</taxon>
        <taxon>dalbergioids sensu lato</taxon>
        <taxon>Dalbergieae</taxon>
        <taxon>Pterocarpus clade</taxon>
        <taxon>Stylosanthes</taxon>
    </lineage>
</organism>
<protein>
    <submittedName>
        <fullName evidence="2">Uncharacterized protein</fullName>
    </submittedName>
</protein>
<reference evidence="2 3" key="1">
    <citation type="journal article" date="2023" name="Plants (Basel)">
        <title>Bridging the Gap: Combining Genomics and Transcriptomics Approaches to Understand Stylosanthes scabra, an Orphan Legume from the Brazilian Caatinga.</title>
        <authorList>
            <person name="Ferreira-Neto J.R.C."/>
            <person name="da Silva M.D."/>
            <person name="Binneck E."/>
            <person name="de Melo N.F."/>
            <person name="da Silva R.H."/>
            <person name="de Melo A.L.T.M."/>
            <person name="Pandolfi V."/>
            <person name="Bustamante F.O."/>
            <person name="Brasileiro-Vidal A.C."/>
            <person name="Benko-Iseppon A.M."/>
        </authorList>
    </citation>
    <scope>NUCLEOTIDE SEQUENCE [LARGE SCALE GENOMIC DNA]</scope>
    <source>
        <tissue evidence="2">Leaves</tissue>
    </source>
</reference>
<proteinExistence type="predicted"/>
<feature type="region of interest" description="Disordered" evidence="1">
    <location>
        <begin position="46"/>
        <end position="68"/>
    </location>
</feature>
<name>A0ABU6YVA9_9FABA</name>
<comment type="caution">
    <text evidence="2">The sequence shown here is derived from an EMBL/GenBank/DDBJ whole genome shotgun (WGS) entry which is preliminary data.</text>
</comment>
<evidence type="ECO:0000256" key="1">
    <source>
        <dbReference type="SAM" id="MobiDB-lite"/>
    </source>
</evidence>
<gene>
    <name evidence="2" type="ORF">PIB30_101762</name>
</gene>
<feature type="non-terminal residue" evidence="2">
    <location>
        <position position="94"/>
    </location>
</feature>
<evidence type="ECO:0000313" key="3">
    <source>
        <dbReference type="Proteomes" id="UP001341840"/>
    </source>
</evidence>
<accession>A0ABU6YVA9</accession>
<evidence type="ECO:0000313" key="2">
    <source>
        <dbReference type="EMBL" id="MED6214307.1"/>
    </source>
</evidence>